<proteinExistence type="predicted"/>
<evidence type="ECO:0000313" key="1">
    <source>
        <dbReference type="EMBL" id="EDW12794.2"/>
    </source>
</evidence>
<reference evidence="1 2" key="1">
    <citation type="journal article" date="2007" name="Nature">
        <title>Evolution of genes and genomes on the Drosophila phylogeny.</title>
        <authorList>
            <consortium name="Drosophila 12 Genomes Consortium"/>
            <person name="Clark A.G."/>
            <person name="Eisen M.B."/>
            <person name="Smith D.R."/>
            <person name="Bergman C.M."/>
            <person name="Oliver B."/>
            <person name="Markow T.A."/>
            <person name="Kaufman T.C."/>
            <person name="Kellis M."/>
            <person name="Gelbart W."/>
            <person name="Iyer V.N."/>
            <person name="Pollard D.A."/>
            <person name="Sackton T.B."/>
            <person name="Larracuente A.M."/>
            <person name="Singh N.D."/>
            <person name="Abad J.P."/>
            <person name="Abt D.N."/>
            <person name="Adryan B."/>
            <person name="Aguade M."/>
            <person name="Akashi H."/>
            <person name="Anderson W.W."/>
            <person name="Aquadro C.F."/>
            <person name="Ardell D.H."/>
            <person name="Arguello R."/>
            <person name="Artieri C.G."/>
            <person name="Barbash D.A."/>
            <person name="Barker D."/>
            <person name="Barsanti P."/>
            <person name="Batterham P."/>
            <person name="Batzoglou S."/>
            <person name="Begun D."/>
            <person name="Bhutkar A."/>
            <person name="Blanco E."/>
            <person name="Bosak S.A."/>
            <person name="Bradley R.K."/>
            <person name="Brand A.D."/>
            <person name="Brent M.R."/>
            <person name="Brooks A.N."/>
            <person name="Brown R.H."/>
            <person name="Butlin R.K."/>
            <person name="Caggese C."/>
            <person name="Calvi B.R."/>
            <person name="Bernardo de Carvalho A."/>
            <person name="Caspi A."/>
            <person name="Castrezana S."/>
            <person name="Celniker S.E."/>
            <person name="Chang J.L."/>
            <person name="Chapple C."/>
            <person name="Chatterji S."/>
            <person name="Chinwalla A."/>
            <person name="Civetta A."/>
            <person name="Clifton S.W."/>
            <person name="Comeron J.M."/>
            <person name="Costello J.C."/>
            <person name="Coyne J.A."/>
            <person name="Daub J."/>
            <person name="David R.G."/>
            <person name="Delcher A.L."/>
            <person name="Delehaunty K."/>
            <person name="Do C.B."/>
            <person name="Ebling H."/>
            <person name="Edwards K."/>
            <person name="Eickbush T."/>
            <person name="Evans J.D."/>
            <person name="Filipski A."/>
            <person name="Findeiss S."/>
            <person name="Freyhult E."/>
            <person name="Fulton L."/>
            <person name="Fulton R."/>
            <person name="Garcia A.C."/>
            <person name="Gardiner A."/>
            <person name="Garfield D.A."/>
            <person name="Garvin B.E."/>
            <person name="Gibson G."/>
            <person name="Gilbert D."/>
            <person name="Gnerre S."/>
            <person name="Godfrey J."/>
            <person name="Good R."/>
            <person name="Gotea V."/>
            <person name="Gravely B."/>
            <person name="Greenberg A.J."/>
            <person name="Griffiths-Jones S."/>
            <person name="Gross S."/>
            <person name="Guigo R."/>
            <person name="Gustafson E.A."/>
            <person name="Haerty W."/>
            <person name="Hahn M.W."/>
            <person name="Halligan D.L."/>
            <person name="Halpern A.L."/>
            <person name="Halter G.M."/>
            <person name="Han M.V."/>
            <person name="Heger A."/>
            <person name="Hillier L."/>
            <person name="Hinrichs A.S."/>
            <person name="Holmes I."/>
            <person name="Hoskins R.A."/>
            <person name="Hubisz M.J."/>
            <person name="Hultmark D."/>
            <person name="Huntley M.A."/>
            <person name="Jaffe D.B."/>
            <person name="Jagadeeshan S."/>
            <person name="Jeck W.R."/>
            <person name="Johnson J."/>
            <person name="Jones C.D."/>
            <person name="Jordan W.C."/>
            <person name="Karpen G.H."/>
            <person name="Kataoka E."/>
            <person name="Keightley P.D."/>
            <person name="Kheradpour P."/>
            <person name="Kirkness E.F."/>
            <person name="Koerich L.B."/>
            <person name="Kristiansen K."/>
            <person name="Kudrna D."/>
            <person name="Kulathinal R.J."/>
            <person name="Kumar S."/>
            <person name="Kwok R."/>
            <person name="Lander E."/>
            <person name="Langley C.H."/>
            <person name="Lapoint R."/>
            <person name="Lazzaro B.P."/>
            <person name="Lee S.J."/>
            <person name="Levesque L."/>
            <person name="Li R."/>
            <person name="Lin C.F."/>
            <person name="Lin M.F."/>
            <person name="Lindblad-Toh K."/>
            <person name="Llopart A."/>
            <person name="Long M."/>
            <person name="Low L."/>
            <person name="Lozovsky E."/>
            <person name="Lu J."/>
            <person name="Luo M."/>
            <person name="Machado C.A."/>
            <person name="Makalowski W."/>
            <person name="Marzo M."/>
            <person name="Matsuda M."/>
            <person name="Matzkin L."/>
            <person name="McAllister B."/>
            <person name="McBride C.S."/>
            <person name="McKernan B."/>
            <person name="McKernan K."/>
            <person name="Mendez-Lago M."/>
            <person name="Minx P."/>
            <person name="Mollenhauer M.U."/>
            <person name="Montooth K."/>
            <person name="Mount S.M."/>
            <person name="Mu X."/>
            <person name="Myers E."/>
            <person name="Negre B."/>
            <person name="Newfeld S."/>
            <person name="Nielsen R."/>
            <person name="Noor M.A."/>
            <person name="O'Grady P."/>
            <person name="Pachter L."/>
            <person name="Papaceit M."/>
            <person name="Parisi M.J."/>
            <person name="Parisi M."/>
            <person name="Parts L."/>
            <person name="Pedersen J.S."/>
            <person name="Pesole G."/>
            <person name="Phillippy A.M."/>
            <person name="Ponting C.P."/>
            <person name="Pop M."/>
            <person name="Porcelli D."/>
            <person name="Powell J.R."/>
            <person name="Prohaska S."/>
            <person name="Pruitt K."/>
            <person name="Puig M."/>
            <person name="Quesneville H."/>
            <person name="Ram K.R."/>
            <person name="Rand D."/>
            <person name="Rasmussen M.D."/>
            <person name="Reed L.K."/>
            <person name="Reenan R."/>
            <person name="Reily A."/>
            <person name="Remington K.A."/>
            <person name="Rieger T.T."/>
            <person name="Ritchie M.G."/>
            <person name="Robin C."/>
            <person name="Rogers Y.H."/>
            <person name="Rohde C."/>
            <person name="Rozas J."/>
            <person name="Rubenfield M.J."/>
            <person name="Ruiz A."/>
            <person name="Russo S."/>
            <person name="Salzberg S.L."/>
            <person name="Sanchez-Gracia A."/>
            <person name="Saranga D.J."/>
            <person name="Sato H."/>
            <person name="Schaeffer S.W."/>
            <person name="Schatz M.C."/>
            <person name="Schlenke T."/>
            <person name="Schwartz R."/>
            <person name="Segarra C."/>
            <person name="Singh R.S."/>
            <person name="Sirot L."/>
            <person name="Sirota M."/>
            <person name="Sisneros N.B."/>
            <person name="Smith C.D."/>
            <person name="Smith T.F."/>
            <person name="Spieth J."/>
            <person name="Stage D.E."/>
            <person name="Stark A."/>
            <person name="Stephan W."/>
            <person name="Strausberg R.L."/>
            <person name="Strempel S."/>
            <person name="Sturgill D."/>
            <person name="Sutton G."/>
            <person name="Sutton G.G."/>
            <person name="Tao W."/>
            <person name="Teichmann S."/>
            <person name="Tobari Y.N."/>
            <person name="Tomimura Y."/>
            <person name="Tsolas J.M."/>
            <person name="Valente V.L."/>
            <person name="Venter E."/>
            <person name="Venter J.C."/>
            <person name="Vicario S."/>
            <person name="Vieira F.G."/>
            <person name="Vilella A.J."/>
            <person name="Villasante A."/>
            <person name="Walenz B."/>
            <person name="Wang J."/>
            <person name="Wasserman M."/>
            <person name="Watts T."/>
            <person name="Wilson D."/>
            <person name="Wilson R.K."/>
            <person name="Wing R.A."/>
            <person name="Wolfner M.F."/>
            <person name="Wong A."/>
            <person name="Wong G.K."/>
            <person name="Wu C.I."/>
            <person name="Wu G."/>
            <person name="Yamamoto D."/>
            <person name="Yang H.P."/>
            <person name="Yang S.P."/>
            <person name="Yorke J.A."/>
            <person name="Yoshida K."/>
            <person name="Zdobnov E."/>
            <person name="Zhang P."/>
            <person name="Zhang Y."/>
            <person name="Zimin A.V."/>
            <person name="Baldwin J."/>
            <person name="Abdouelleil A."/>
            <person name="Abdulkadir J."/>
            <person name="Abebe A."/>
            <person name="Abera B."/>
            <person name="Abreu J."/>
            <person name="Acer S.C."/>
            <person name="Aftuck L."/>
            <person name="Alexander A."/>
            <person name="An P."/>
            <person name="Anderson E."/>
            <person name="Anderson S."/>
            <person name="Arachi H."/>
            <person name="Azer M."/>
            <person name="Bachantsang P."/>
            <person name="Barry A."/>
            <person name="Bayul T."/>
            <person name="Berlin A."/>
            <person name="Bessette D."/>
            <person name="Bloom T."/>
            <person name="Blye J."/>
            <person name="Boguslavskiy L."/>
            <person name="Bonnet C."/>
            <person name="Boukhgalter B."/>
            <person name="Bourzgui I."/>
            <person name="Brown A."/>
            <person name="Cahill P."/>
            <person name="Channer S."/>
            <person name="Cheshatsang Y."/>
            <person name="Chuda L."/>
            <person name="Citroen M."/>
            <person name="Collymore A."/>
            <person name="Cooke P."/>
            <person name="Costello M."/>
            <person name="D'Aco K."/>
            <person name="Daza R."/>
            <person name="De Haan G."/>
            <person name="DeGray S."/>
            <person name="DeMaso C."/>
            <person name="Dhargay N."/>
            <person name="Dooley K."/>
            <person name="Dooley E."/>
            <person name="Doricent M."/>
            <person name="Dorje P."/>
            <person name="Dorjee K."/>
            <person name="Dupes A."/>
            <person name="Elong R."/>
            <person name="Falk J."/>
            <person name="Farina A."/>
            <person name="Faro S."/>
            <person name="Ferguson D."/>
            <person name="Fisher S."/>
            <person name="Foley C.D."/>
            <person name="Franke A."/>
            <person name="Friedrich D."/>
            <person name="Gadbois L."/>
            <person name="Gearin G."/>
            <person name="Gearin C.R."/>
            <person name="Giannoukos G."/>
            <person name="Goode T."/>
            <person name="Graham J."/>
            <person name="Grandbois E."/>
            <person name="Grewal S."/>
            <person name="Gyaltsen K."/>
            <person name="Hafez N."/>
            <person name="Hagos B."/>
            <person name="Hall J."/>
            <person name="Henson C."/>
            <person name="Hollinger A."/>
            <person name="Honan T."/>
            <person name="Huard M.D."/>
            <person name="Hughes L."/>
            <person name="Hurhula B."/>
            <person name="Husby M.E."/>
            <person name="Kamat A."/>
            <person name="Kanga B."/>
            <person name="Kashin S."/>
            <person name="Khazanovich D."/>
            <person name="Kisner P."/>
            <person name="Lance K."/>
            <person name="Lara M."/>
            <person name="Lee W."/>
            <person name="Lennon N."/>
            <person name="Letendre F."/>
            <person name="LeVine R."/>
            <person name="Lipovsky A."/>
            <person name="Liu X."/>
            <person name="Liu J."/>
            <person name="Liu S."/>
            <person name="Lokyitsang T."/>
            <person name="Lokyitsang Y."/>
            <person name="Lubonja R."/>
            <person name="Lui A."/>
            <person name="MacDonald P."/>
            <person name="Magnisalis V."/>
            <person name="Maru K."/>
            <person name="Matthews C."/>
            <person name="McCusker W."/>
            <person name="McDonough S."/>
            <person name="Mehta T."/>
            <person name="Meldrim J."/>
            <person name="Meneus L."/>
            <person name="Mihai O."/>
            <person name="Mihalev A."/>
            <person name="Mihova T."/>
            <person name="Mittelman R."/>
            <person name="Mlenga V."/>
            <person name="Montmayeur A."/>
            <person name="Mulrain L."/>
            <person name="Navidi A."/>
            <person name="Naylor J."/>
            <person name="Negash T."/>
            <person name="Nguyen T."/>
            <person name="Nguyen N."/>
            <person name="Nicol R."/>
            <person name="Norbu C."/>
            <person name="Norbu N."/>
            <person name="Novod N."/>
            <person name="O'Neill B."/>
            <person name="Osman S."/>
            <person name="Markiewicz E."/>
            <person name="Oyono O.L."/>
            <person name="Patti C."/>
            <person name="Phunkhang P."/>
            <person name="Pierre F."/>
            <person name="Priest M."/>
            <person name="Raghuraman S."/>
            <person name="Rege F."/>
            <person name="Reyes R."/>
            <person name="Rise C."/>
            <person name="Rogov P."/>
            <person name="Ross K."/>
            <person name="Ryan E."/>
            <person name="Settipalli S."/>
            <person name="Shea T."/>
            <person name="Sherpa N."/>
            <person name="Shi L."/>
            <person name="Shih D."/>
            <person name="Sparrow T."/>
            <person name="Spaulding J."/>
            <person name="Stalker J."/>
            <person name="Stange-Thomann N."/>
            <person name="Stavropoulos S."/>
            <person name="Stone C."/>
            <person name="Strader C."/>
            <person name="Tesfaye S."/>
            <person name="Thomson T."/>
            <person name="Thoulutsang Y."/>
            <person name="Thoulutsang D."/>
            <person name="Topham K."/>
            <person name="Topping I."/>
            <person name="Tsamla T."/>
            <person name="Vassiliev H."/>
            <person name="Vo A."/>
            <person name="Wangchuk T."/>
            <person name="Wangdi T."/>
            <person name="Weiand M."/>
            <person name="Wilkinson J."/>
            <person name="Wilson A."/>
            <person name="Yadav S."/>
            <person name="Young G."/>
            <person name="Yu Q."/>
            <person name="Zembek L."/>
            <person name="Zhong D."/>
            <person name="Zimmer A."/>
            <person name="Zwirko Z."/>
            <person name="Jaffe D.B."/>
            <person name="Alvarez P."/>
            <person name="Brockman W."/>
            <person name="Butler J."/>
            <person name="Chin C."/>
            <person name="Gnerre S."/>
            <person name="Grabherr M."/>
            <person name="Kleber M."/>
            <person name="Mauceli E."/>
            <person name="MacCallum I."/>
        </authorList>
    </citation>
    <scope>NUCLEOTIDE SEQUENCE [LARGE SCALE GENOMIC DNA]</scope>
    <source>
        <strain evidence="2">Tucson 15081-1352.22</strain>
    </source>
</reference>
<accession>B4KL44</accession>
<name>B4KL44_DROMO</name>
<protein>
    <submittedName>
        <fullName evidence="1">Uncharacterized protein, isoform A</fullName>
    </submittedName>
</protein>
<dbReference type="AlphaFoldDB" id="B4KL44"/>
<dbReference type="KEGG" id="dmo:Dmoj_GI22977"/>
<evidence type="ECO:0000313" key="2">
    <source>
        <dbReference type="Proteomes" id="UP000009192"/>
    </source>
</evidence>
<gene>
    <name evidence="1" type="primary">Dmoj\GI22977</name>
    <name evidence="1" type="ORF">Dmoj_GI22977</name>
</gene>
<sequence>MERWSGLRYIHSNEERDDDYLQRISVCLSIDISEMIDNRINSFGQIFATHQEHRSPGGGLFGSIEDKYGRGSRLSFTVPNKFFARKRSGLERHRKKHQIPYGLNPDSNSRNDIYKPERYTRCSDRCMSAVPPRPNLMESYECPNQLSFDPYAQHYKHPGYKANYAKPPAEWDYPPEWDFRNKKRYGSLENTKLSNSFYKCEFPNKLHDRSYSSHPSENQDYAVAKPNSIDRTRFRQPSGYTNSEYLEVPYHNHNQRDCYTDYNPNVKYAPEYHSEWKYNPIPHVRYNYYPEPALSYDCDYEYSPELYRRSLYQKKSVDFLGVDCEIPYNILKMKRNMLRTQRQNYEYPESLSCLELHSVDIPFKETMPNHVPNFNYEYDVCGRPESGYDYYAATKPMSRNVDYDSDFMRSNSICRSSTNYYRPQRKHHKSLKEKISGFFKRSKSKVRIQSQIKHRPDGKEQGSVSNFNNLISHKTAVSKCGSNASRITSSSKSPRCFQRKPSYGFTSIRKKTRCNVYPTVYRVTRGKVNNTDVDTVNDDNIKGCCDYYRKPESIVPAERITAISKEAAFSCTAKAKASHSCHDCHNRDDHIDACRNPNENRNVNSKFIEDNHSLASSTMVCCHKISVGHKTCNEPELSFAAVKPQGSCCSLGLSPPKLSCSKQNLISAEPKCFPTEHKVSFAQLHSEQLQKCAPSDRKVSCTHLHSGNQSMKCNRTIAKPSLCMEELPSCPYQMTAKRNHLENDYFSVRNNQCTISPDPGPNSSFICIPEPPLPACKCSEQNITSFKNICIKNSGQELAPPAANAGPCWMPTKLEPVRVCSKSQLTRQAGIGNCAQSKNDGPSYVEELKRELLAELEKEQRMNAQLPYQNPTPHIMVFPTPPPASPVCPICPAPAARDCPYMKCWRPL</sequence>
<organism evidence="1 2">
    <name type="scientific">Drosophila mojavensis</name>
    <name type="common">Fruit fly</name>
    <dbReference type="NCBI Taxonomy" id="7230"/>
    <lineage>
        <taxon>Eukaryota</taxon>
        <taxon>Metazoa</taxon>
        <taxon>Ecdysozoa</taxon>
        <taxon>Arthropoda</taxon>
        <taxon>Hexapoda</taxon>
        <taxon>Insecta</taxon>
        <taxon>Pterygota</taxon>
        <taxon>Neoptera</taxon>
        <taxon>Endopterygota</taxon>
        <taxon>Diptera</taxon>
        <taxon>Brachycera</taxon>
        <taxon>Muscomorpha</taxon>
        <taxon>Ephydroidea</taxon>
        <taxon>Drosophilidae</taxon>
        <taxon>Drosophila</taxon>
    </lineage>
</organism>
<dbReference type="Proteomes" id="UP000009192">
    <property type="component" value="Unassembled WGS sequence"/>
</dbReference>
<keyword evidence="2" id="KW-1185">Reference proteome</keyword>
<dbReference type="OrthoDB" id="7852031at2759"/>
<dbReference type="EMBL" id="CH933807">
    <property type="protein sequence ID" value="EDW12794.2"/>
    <property type="molecule type" value="Genomic_DNA"/>
</dbReference>
<dbReference type="InParanoid" id="B4KL44"/>
<dbReference type="HOGENOM" id="CLU_362179_0_0_1"/>